<keyword evidence="6" id="KW-0238">DNA-binding</keyword>
<evidence type="ECO:0000256" key="5">
    <source>
        <dbReference type="ARBA" id="ARBA00023124"/>
    </source>
</evidence>
<evidence type="ECO:0000256" key="9">
    <source>
        <dbReference type="SAM" id="MobiDB-lite"/>
    </source>
</evidence>
<dbReference type="Proteomes" id="UP000078551">
    <property type="component" value="Plasmid pRphaN771e"/>
</dbReference>
<evidence type="ECO:0000256" key="6">
    <source>
        <dbReference type="ARBA" id="ARBA00023125"/>
    </source>
</evidence>
<keyword evidence="5" id="KW-0190">Covalent protein-DNA linkage</keyword>
<dbReference type="Gene3D" id="3.90.1680.10">
    <property type="entry name" value="SOS response associated peptidase-like"/>
    <property type="match status" value="1"/>
</dbReference>
<dbReference type="EC" id="3.4.-.-" evidence="8"/>
<name>A0ABM6CKW4_9HYPH</name>
<geneLocation type="plasmid" evidence="10 11">
    <name>pRphaN771e</name>
</geneLocation>
<evidence type="ECO:0000256" key="3">
    <source>
        <dbReference type="ARBA" id="ARBA00022763"/>
    </source>
</evidence>
<dbReference type="InterPro" id="IPR036590">
    <property type="entry name" value="SRAP-like"/>
</dbReference>
<evidence type="ECO:0000256" key="2">
    <source>
        <dbReference type="ARBA" id="ARBA00022670"/>
    </source>
</evidence>
<evidence type="ECO:0000256" key="4">
    <source>
        <dbReference type="ARBA" id="ARBA00022801"/>
    </source>
</evidence>
<dbReference type="InterPro" id="IPR003738">
    <property type="entry name" value="SRAP"/>
</dbReference>
<keyword evidence="4 8" id="KW-0378">Hydrolase</keyword>
<comment type="similarity">
    <text evidence="1 8">Belongs to the SOS response-associated peptidase family.</text>
</comment>
<dbReference type="RefSeq" id="WP_237353358.1">
    <property type="nucleotide sequence ID" value="NZ_CP013546.1"/>
</dbReference>
<feature type="compositionally biased region" description="Basic residues" evidence="9">
    <location>
        <begin position="348"/>
        <end position="366"/>
    </location>
</feature>
<accession>A0ABM6CKW4</accession>
<keyword evidence="11" id="KW-1185">Reference proteome</keyword>
<dbReference type="SUPFAM" id="SSF143081">
    <property type="entry name" value="BB1717-like"/>
    <property type="match status" value="1"/>
</dbReference>
<keyword evidence="2 8" id="KW-0645">Protease</keyword>
<sequence length="366" mass="42251">MCRRIYIDKSFDELAEIFSFAQRGKVDDLGGRLPRYNGATAEVYHIIIQDVERDFVRPKPAFAIARWGLIPSWMERPRHQLPALAPREDIASNELFQDAYRSRRCLVPVSGFFEWQDGIYKKQPYAVAMKDRSMFALAGIWEEWRHPAGIEIRSFAVVTCQSNEMISAVHNRMPVVLRPDDYERWLSPDPDPRGMMKPFDAKAMTMLRARTRAEIFTSSTHWQLQSRDRWTDKLGEMVAALNVFNQNGTRMHHLNAQERALQDMSADLSSNISTIVAAAVARDLSRRIQTWVRFGVSKAQRVIAAFANGDLTVEMRGLIQRAQRKFARRSTRSTPARATTCPSGPNSRRLRWKKPPQVSRRSHRYE</sequence>
<dbReference type="PANTHER" id="PTHR13604">
    <property type="entry name" value="DC12-RELATED"/>
    <property type="match status" value="1"/>
</dbReference>
<organism evidence="10 11">
    <name type="scientific">Rhizobium phaseoli</name>
    <dbReference type="NCBI Taxonomy" id="396"/>
    <lineage>
        <taxon>Bacteria</taxon>
        <taxon>Pseudomonadati</taxon>
        <taxon>Pseudomonadota</taxon>
        <taxon>Alphaproteobacteria</taxon>
        <taxon>Hyphomicrobiales</taxon>
        <taxon>Rhizobiaceae</taxon>
        <taxon>Rhizobium/Agrobacterium group</taxon>
        <taxon>Rhizobium</taxon>
    </lineage>
</organism>
<protein>
    <recommendedName>
        <fullName evidence="8">Abasic site processing protein</fullName>
        <ecNumber evidence="8">3.4.-.-</ecNumber>
    </recommendedName>
</protein>
<evidence type="ECO:0000256" key="8">
    <source>
        <dbReference type="RuleBase" id="RU364100"/>
    </source>
</evidence>
<evidence type="ECO:0000256" key="1">
    <source>
        <dbReference type="ARBA" id="ARBA00008136"/>
    </source>
</evidence>
<keyword evidence="7" id="KW-0456">Lyase</keyword>
<feature type="region of interest" description="Disordered" evidence="9">
    <location>
        <begin position="325"/>
        <end position="366"/>
    </location>
</feature>
<dbReference type="PANTHER" id="PTHR13604:SF0">
    <property type="entry name" value="ABASIC SITE PROCESSING PROTEIN HMCES"/>
    <property type="match status" value="1"/>
</dbReference>
<dbReference type="EMBL" id="CP013573">
    <property type="protein sequence ID" value="ANL89012.1"/>
    <property type="molecule type" value="Genomic_DNA"/>
</dbReference>
<proteinExistence type="inferred from homology"/>
<gene>
    <name evidence="10" type="ORF">AMC81_PE00768</name>
</gene>
<reference evidence="10 11" key="1">
    <citation type="submission" date="2015-11" db="EMBL/GenBank/DDBJ databases">
        <title>The limits of bacterial species coexistence and the symbiotic plasmid transference in sympatric Rhizobium populations.</title>
        <authorList>
            <person name="Perez-Carrascal O.M."/>
            <person name="VanInsberghe D."/>
            <person name="Juarez S."/>
            <person name="Polz M.F."/>
            <person name="Vinuesa P."/>
            <person name="Gonzalez V."/>
        </authorList>
    </citation>
    <scope>NUCLEOTIDE SEQUENCE [LARGE SCALE GENOMIC DNA]</scope>
    <source>
        <strain evidence="10 11">N771</strain>
        <plasmid evidence="10 11">pRphaN771e</plasmid>
    </source>
</reference>
<evidence type="ECO:0000313" key="11">
    <source>
        <dbReference type="Proteomes" id="UP000078551"/>
    </source>
</evidence>
<evidence type="ECO:0000313" key="10">
    <source>
        <dbReference type="EMBL" id="ANL89012.1"/>
    </source>
</evidence>
<evidence type="ECO:0000256" key="7">
    <source>
        <dbReference type="ARBA" id="ARBA00023239"/>
    </source>
</evidence>
<dbReference type="Pfam" id="PF02586">
    <property type="entry name" value="SRAP"/>
    <property type="match status" value="1"/>
</dbReference>
<keyword evidence="3" id="KW-0227">DNA damage</keyword>
<keyword evidence="10" id="KW-0614">Plasmid</keyword>